<protein>
    <submittedName>
        <fullName evidence="2">Uncharacterized protein</fullName>
    </submittedName>
</protein>
<dbReference type="Proteomes" id="UP001642464">
    <property type="component" value="Unassembled WGS sequence"/>
</dbReference>
<accession>A0ABP0RI13</accession>
<sequence>MAPKAAPKTVPVTEAELTAARQILLRAQSAGVQKSEESSAGYGSMSDASKRQRGPEDWELEEWEAIAYQEQQKALHDERLQAGGASSQMPVSKMDVSYDEMTKDSSLEKYLVWVEQHGTGKGGRFEDLCAYLKAIDYTASKKLGSSSKCTYPGGTEIREKKK</sequence>
<gene>
    <name evidence="2" type="ORF">SCF082_LOCUS46817</name>
</gene>
<feature type="region of interest" description="Disordered" evidence="1">
    <location>
        <begin position="143"/>
        <end position="162"/>
    </location>
</feature>
<comment type="caution">
    <text evidence="2">The sequence shown here is derived from an EMBL/GenBank/DDBJ whole genome shotgun (WGS) entry which is preliminary data.</text>
</comment>
<evidence type="ECO:0000256" key="1">
    <source>
        <dbReference type="SAM" id="MobiDB-lite"/>
    </source>
</evidence>
<proteinExistence type="predicted"/>
<dbReference type="EMBL" id="CAXAMM010041562">
    <property type="protein sequence ID" value="CAK9099988.1"/>
    <property type="molecule type" value="Genomic_DNA"/>
</dbReference>
<reference evidence="2 3" key="1">
    <citation type="submission" date="2024-02" db="EMBL/GenBank/DDBJ databases">
        <authorList>
            <person name="Chen Y."/>
            <person name="Shah S."/>
            <person name="Dougan E. K."/>
            <person name="Thang M."/>
            <person name="Chan C."/>
        </authorList>
    </citation>
    <scope>NUCLEOTIDE SEQUENCE [LARGE SCALE GENOMIC DNA]</scope>
</reference>
<name>A0ABP0RI13_9DINO</name>
<organism evidence="2 3">
    <name type="scientific">Durusdinium trenchii</name>
    <dbReference type="NCBI Taxonomy" id="1381693"/>
    <lineage>
        <taxon>Eukaryota</taxon>
        <taxon>Sar</taxon>
        <taxon>Alveolata</taxon>
        <taxon>Dinophyceae</taxon>
        <taxon>Suessiales</taxon>
        <taxon>Symbiodiniaceae</taxon>
        <taxon>Durusdinium</taxon>
    </lineage>
</organism>
<evidence type="ECO:0000313" key="2">
    <source>
        <dbReference type="EMBL" id="CAK9099988.1"/>
    </source>
</evidence>
<feature type="region of interest" description="Disordered" evidence="1">
    <location>
        <begin position="28"/>
        <end position="56"/>
    </location>
</feature>
<keyword evidence="3" id="KW-1185">Reference proteome</keyword>
<evidence type="ECO:0000313" key="3">
    <source>
        <dbReference type="Proteomes" id="UP001642464"/>
    </source>
</evidence>